<reference evidence="2 3" key="1">
    <citation type="submission" date="2020-08" db="EMBL/GenBank/DDBJ databases">
        <title>Genomic Encyclopedia of Type Strains, Phase IV (KMG-IV): sequencing the most valuable type-strain genomes for metagenomic binning, comparative biology and taxonomic classification.</title>
        <authorList>
            <person name="Goeker M."/>
        </authorList>
    </citation>
    <scope>NUCLEOTIDE SEQUENCE [LARGE SCALE GENOMIC DNA]</scope>
    <source>
        <strain evidence="2 3">DSM 12251</strain>
    </source>
</reference>
<dbReference type="Gene3D" id="2.180.10.10">
    <property type="entry name" value="RHS repeat-associated core"/>
    <property type="match status" value="1"/>
</dbReference>
<organism evidence="2 3">
    <name type="scientific">Prosthecobacter dejongeii</name>
    <dbReference type="NCBI Taxonomy" id="48465"/>
    <lineage>
        <taxon>Bacteria</taxon>
        <taxon>Pseudomonadati</taxon>
        <taxon>Verrucomicrobiota</taxon>
        <taxon>Verrucomicrobiia</taxon>
        <taxon>Verrucomicrobiales</taxon>
        <taxon>Verrucomicrobiaceae</taxon>
        <taxon>Prosthecobacter</taxon>
    </lineage>
</organism>
<dbReference type="RefSeq" id="WP_343075872.1">
    <property type="nucleotide sequence ID" value="NZ_JACHIF010000001.1"/>
</dbReference>
<proteinExistence type="predicted"/>
<evidence type="ECO:0000256" key="1">
    <source>
        <dbReference type="SAM" id="MobiDB-lite"/>
    </source>
</evidence>
<gene>
    <name evidence="2" type="ORF">HNQ64_000567</name>
</gene>
<feature type="region of interest" description="Disordered" evidence="1">
    <location>
        <begin position="84"/>
        <end position="106"/>
    </location>
</feature>
<keyword evidence="3" id="KW-1185">Reference proteome</keyword>
<dbReference type="NCBIfam" id="TIGR03696">
    <property type="entry name" value="Rhs_assc_core"/>
    <property type="match status" value="1"/>
</dbReference>
<feature type="compositionally biased region" description="Polar residues" evidence="1">
    <location>
        <begin position="7"/>
        <end position="21"/>
    </location>
</feature>
<evidence type="ECO:0000313" key="3">
    <source>
        <dbReference type="Proteomes" id="UP000534294"/>
    </source>
</evidence>
<feature type="compositionally biased region" description="Polar residues" evidence="1">
    <location>
        <begin position="84"/>
        <end position="98"/>
    </location>
</feature>
<accession>A0A7W8DNG0</accession>
<dbReference type="Proteomes" id="UP000534294">
    <property type="component" value="Unassembled WGS sequence"/>
</dbReference>
<feature type="region of interest" description="Disordered" evidence="1">
    <location>
        <begin position="1"/>
        <end position="21"/>
    </location>
</feature>
<dbReference type="InterPro" id="IPR050708">
    <property type="entry name" value="T6SS_VgrG/RHS"/>
</dbReference>
<dbReference type="EMBL" id="JACHIF010000001">
    <property type="protein sequence ID" value="MBB5036333.1"/>
    <property type="molecule type" value="Genomic_DNA"/>
</dbReference>
<feature type="region of interest" description="Disordered" evidence="1">
    <location>
        <begin position="327"/>
        <end position="372"/>
    </location>
</feature>
<dbReference type="InterPro" id="IPR022385">
    <property type="entry name" value="Rhs_assc_core"/>
</dbReference>
<name>A0A7W8DNG0_9BACT</name>
<evidence type="ECO:0000313" key="2">
    <source>
        <dbReference type="EMBL" id="MBB5036333.1"/>
    </source>
</evidence>
<feature type="compositionally biased region" description="Basic and acidic residues" evidence="1">
    <location>
        <begin position="327"/>
        <end position="348"/>
    </location>
</feature>
<sequence length="372" mass="39804">MAEYIRTGSTNPNTPLTNSSVPTVQYVRGRDMGGGVGGLLYSIRGTTLKYNHSNGRGDIVAHSDSTGALSWTASYEAYGQTTKETNFNSNTNADTQRANSKDEEKDTSLLNEGYRYRDLETGVWLSRDPAGFVDGPNLYAYVQQNPWSKFDAEGLFLSALVTAGFAAYDTYQYATGKISGSDYAGRMALNGAALVADAASGGLGGGLAVRMTATGSRAVTTIIKTAKAVDKANDLVENVQTAVETGQSIVEASEGEGRGLVRAAANALEDAATKKVLGAVAKKPTGSYTNTHESGKKYHGMGTEERMNTSAKEKATEYGDPVVEQDFKPAADRREAFKDEARRIREDGGVENPENYNKINSPGEKYLKQDGE</sequence>
<comment type="caution">
    <text evidence="2">The sequence shown here is derived from an EMBL/GenBank/DDBJ whole genome shotgun (WGS) entry which is preliminary data.</text>
</comment>
<dbReference type="AlphaFoldDB" id="A0A7W8DNG0"/>
<dbReference type="PANTHER" id="PTHR32305:SF15">
    <property type="entry name" value="PROTEIN RHSA-RELATED"/>
    <property type="match status" value="1"/>
</dbReference>
<protein>
    <submittedName>
        <fullName evidence="2">RHS repeat-associated protein</fullName>
    </submittedName>
</protein>
<dbReference type="PANTHER" id="PTHR32305">
    <property type="match status" value="1"/>
</dbReference>